<keyword evidence="3" id="KW-1185">Reference proteome</keyword>
<dbReference type="OMA" id="KEHPIYS"/>
<reference evidence="1 3" key="2">
    <citation type="journal article" date="2013" name="Nature">
        <title>Insights into bilaterian evolution from three spiralian genomes.</title>
        <authorList>
            <person name="Simakov O."/>
            <person name="Marletaz F."/>
            <person name="Cho S.J."/>
            <person name="Edsinger-Gonzales E."/>
            <person name="Havlak P."/>
            <person name="Hellsten U."/>
            <person name="Kuo D.H."/>
            <person name="Larsson T."/>
            <person name="Lv J."/>
            <person name="Arendt D."/>
            <person name="Savage R."/>
            <person name="Osoegawa K."/>
            <person name="de Jong P."/>
            <person name="Grimwood J."/>
            <person name="Chapman J.A."/>
            <person name="Shapiro H."/>
            <person name="Aerts A."/>
            <person name="Otillar R.P."/>
            <person name="Terry A.Y."/>
            <person name="Boore J.L."/>
            <person name="Grigoriev I.V."/>
            <person name="Lindberg D.R."/>
            <person name="Seaver E.C."/>
            <person name="Weisblat D.A."/>
            <person name="Putnam N.H."/>
            <person name="Rokhsar D.S."/>
        </authorList>
    </citation>
    <scope>NUCLEOTIDE SEQUENCE</scope>
</reference>
<dbReference type="Proteomes" id="UP000015101">
    <property type="component" value="Unassembled WGS sequence"/>
</dbReference>
<proteinExistence type="predicted"/>
<name>T1EIS0_HELRO</name>
<dbReference type="EMBL" id="KB096134">
    <property type="protein sequence ID" value="ESO08044.1"/>
    <property type="molecule type" value="Genomic_DNA"/>
</dbReference>
<dbReference type="KEGG" id="hro:HELRODRAFT_138134"/>
<dbReference type="GeneID" id="20196470"/>
<dbReference type="EnsemblMetazoa" id="HelroT138134">
    <property type="protein sequence ID" value="HelroP138134"/>
    <property type="gene ID" value="HelroG138134"/>
</dbReference>
<reference evidence="2" key="3">
    <citation type="submission" date="2015-06" db="UniProtKB">
        <authorList>
            <consortium name="EnsemblMetazoa"/>
        </authorList>
    </citation>
    <scope>IDENTIFICATION</scope>
</reference>
<dbReference type="HOGENOM" id="CLU_2948546_0_0_1"/>
<gene>
    <name evidence="2" type="primary">20196470</name>
    <name evidence="1" type="ORF">HELRODRAFT_138134</name>
</gene>
<evidence type="ECO:0000313" key="2">
    <source>
        <dbReference type="EnsemblMetazoa" id="HelroP138134"/>
    </source>
</evidence>
<evidence type="ECO:0000313" key="1">
    <source>
        <dbReference type="EMBL" id="ESO08044.1"/>
    </source>
</evidence>
<dbReference type="EMBL" id="AMQM01003379">
    <property type="status" value="NOT_ANNOTATED_CDS"/>
    <property type="molecule type" value="Genomic_DNA"/>
</dbReference>
<sequence length="60" mass="6806">PNLASTNVKYKLADHRYGREEMLALFTHSDEAPDQLKEHPIYSADALVPLALLPQTEEEQ</sequence>
<dbReference type="OrthoDB" id="48509at2759"/>
<accession>T1EIS0</accession>
<dbReference type="InParanoid" id="T1EIS0"/>
<reference evidence="3" key="1">
    <citation type="submission" date="2012-12" db="EMBL/GenBank/DDBJ databases">
        <authorList>
            <person name="Hellsten U."/>
            <person name="Grimwood J."/>
            <person name="Chapman J.A."/>
            <person name="Shapiro H."/>
            <person name="Aerts A."/>
            <person name="Otillar R.P."/>
            <person name="Terry A.Y."/>
            <person name="Boore J.L."/>
            <person name="Simakov O."/>
            <person name="Marletaz F."/>
            <person name="Cho S.-J."/>
            <person name="Edsinger-Gonzales E."/>
            <person name="Havlak P."/>
            <person name="Kuo D.-H."/>
            <person name="Larsson T."/>
            <person name="Lv J."/>
            <person name="Arendt D."/>
            <person name="Savage R."/>
            <person name="Osoegawa K."/>
            <person name="de Jong P."/>
            <person name="Lindberg D.R."/>
            <person name="Seaver E.C."/>
            <person name="Weisblat D.A."/>
            <person name="Putnam N.H."/>
            <person name="Grigoriev I.V."/>
            <person name="Rokhsar D.S."/>
        </authorList>
    </citation>
    <scope>NUCLEOTIDE SEQUENCE</scope>
</reference>
<protein>
    <submittedName>
        <fullName evidence="1 2">Uncharacterized protein</fullName>
    </submittedName>
</protein>
<dbReference type="AlphaFoldDB" id="T1EIS0"/>
<dbReference type="RefSeq" id="XP_009013833.1">
    <property type="nucleotide sequence ID" value="XM_009015585.1"/>
</dbReference>
<organism evidence="2 3">
    <name type="scientific">Helobdella robusta</name>
    <name type="common">Californian leech</name>
    <dbReference type="NCBI Taxonomy" id="6412"/>
    <lineage>
        <taxon>Eukaryota</taxon>
        <taxon>Metazoa</taxon>
        <taxon>Spiralia</taxon>
        <taxon>Lophotrochozoa</taxon>
        <taxon>Annelida</taxon>
        <taxon>Clitellata</taxon>
        <taxon>Hirudinea</taxon>
        <taxon>Rhynchobdellida</taxon>
        <taxon>Glossiphoniidae</taxon>
        <taxon>Helobdella</taxon>
    </lineage>
</organism>
<dbReference type="CTD" id="20196470"/>
<evidence type="ECO:0000313" key="3">
    <source>
        <dbReference type="Proteomes" id="UP000015101"/>
    </source>
</evidence>